<feature type="compositionally biased region" description="Polar residues" evidence="5">
    <location>
        <begin position="291"/>
        <end position="301"/>
    </location>
</feature>
<keyword evidence="4" id="KW-0460">Magnesium</keyword>
<evidence type="ECO:0000256" key="3">
    <source>
        <dbReference type="ARBA" id="ARBA00023136"/>
    </source>
</evidence>
<sequence length="301" mass="33131">MGISRDNLHGLVLAVSSSVFIGSSFIVKKKGLKKAGDSGTRAGEGGYSYLYEPWWWAGMVTSKFPLTTSQVLLAHFILQEKLHIFGVLGCVLCVVGSTTIVLHAPQERNIESVKEVWHLATQPGFLVYSALVVIAVSVLIFYCVPRYGQTHLIVYVGICSLMGSLTVMSVKAVSIALKLSFSGMNQFVYFETWIFTIIVITCCLLQINYLNKALDTFNTAVISPVYYVMFTSFTILASMIMFKDWDSQNASQIATELCGFITILSGTFLLHRTKDMGNTPKPDEEAPVFGDTNNRAPETAA</sequence>
<dbReference type="PANTHER" id="PTHR12570:SF20">
    <property type="entry name" value="MAGNESIUM TRANSPORTER NIPA1-RELATED"/>
    <property type="match status" value="1"/>
</dbReference>
<comment type="caution">
    <text evidence="6">The sequence shown here is derived from an EMBL/GenBank/DDBJ whole genome shotgun (WGS) entry which is preliminary data.</text>
</comment>
<dbReference type="GO" id="GO:0005886">
    <property type="term" value="C:plasma membrane"/>
    <property type="evidence" value="ECO:0007669"/>
    <property type="project" value="UniProtKB-SubCell"/>
</dbReference>
<comment type="similarity">
    <text evidence="4">Belongs to the NIPA (TC 2.A.7) family.</text>
</comment>
<dbReference type="GO" id="GO:0015095">
    <property type="term" value="F:magnesium ion transmembrane transporter activity"/>
    <property type="evidence" value="ECO:0007669"/>
    <property type="project" value="UniProtKB-UniRule"/>
</dbReference>
<accession>A0AAV0H0Y4</accession>
<keyword evidence="7" id="KW-1185">Reference proteome</keyword>
<protein>
    <recommendedName>
        <fullName evidence="4">Probable magnesium transporter</fullName>
    </recommendedName>
</protein>
<dbReference type="GO" id="GO:0005769">
    <property type="term" value="C:early endosome"/>
    <property type="evidence" value="ECO:0007669"/>
    <property type="project" value="UniProtKB-SubCell"/>
</dbReference>
<evidence type="ECO:0000313" key="7">
    <source>
        <dbReference type="Proteomes" id="UP001154282"/>
    </source>
</evidence>
<keyword evidence="4" id="KW-0813">Transport</keyword>
<keyword evidence="4" id="KW-1003">Cell membrane</keyword>
<dbReference type="InterPro" id="IPR008521">
    <property type="entry name" value="Mg_trans_NIPA"/>
</dbReference>
<dbReference type="Pfam" id="PF05653">
    <property type="entry name" value="Mg_trans_NIPA"/>
    <property type="match status" value="2"/>
</dbReference>
<feature type="transmembrane region" description="Helical" evidence="4">
    <location>
        <begin position="125"/>
        <end position="145"/>
    </location>
</feature>
<feature type="transmembrane region" description="Helical" evidence="4">
    <location>
        <begin position="187"/>
        <end position="207"/>
    </location>
</feature>
<keyword evidence="1 4" id="KW-0812">Transmembrane</keyword>
<comment type="subcellular location">
    <subcellularLocation>
        <location evidence="4">Cell membrane</location>
        <topology evidence="4">Multi-pass membrane protein</topology>
    </subcellularLocation>
    <subcellularLocation>
        <location evidence="4">Early endosome</location>
    </subcellularLocation>
</comment>
<feature type="transmembrane region" description="Helical" evidence="4">
    <location>
        <begin position="152"/>
        <end position="175"/>
    </location>
</feature>
<dbReference type="AlphaFoldDB" id="A0AAV0H0Y4"/>
<evidence type="ECO:0000256" key="4">
    <source>
        <dbReference type="RuleBase" id="RU363078"/>
    </source>
</evidence>
<dbReference type="Proteomes" id="UP001154282">
    <property type="component" value="Unassembled WGS sequence"/>
</dbReference>
<keyword evidence="4" id="KW-0967">Endosome</keyword>
<gene>
    <name evidence="6" type="ORF">LITE_LOCUS1949</name>
</gene>
<evidence type="ECO:0000256" key="2">
    <source>
        <dbReference type="ARBA" id="ARBA00022989"/>
    </source>
</evidence>
<keyword evidence="2 4" id="KW-1133">Transmembrane helix</keyword>
<feature type="region of interest" description="Disordered" evidence="5">
    <location>
        <begin position="278"/>
        <end position="301"/>
    </location>
</feature>
<name>A0AAV0H0Y4_9ROSI</name>
<feature type="transmembrane region" description="Helical" evidence="4">
    <location>
        <begin position="253"/>
        <end position="271"/>
    </location>
</feature>
<dbReference type="EMBL" id="CAMGYJ010000002">
    <property type="protein sequence ID" value="CAI0378641.1"/>
    <property type="molecule type" value="Genomic_DNA"/>
</dbReference>
<comment type="subunit">
    <text evidence="4">Homodimer.</text>
</comment>
<dbReference type="PANTHER" id="PTHR12570">
    <property type="match status" value="1"/>
</dbReference>
<evidence type="ECO:0000313" key="6">
    <source>
        <dbReference type="EMBL" id="CAI0378641.1"/>
    </source>
</evidence>
<feature type="transmembrane region" description="Helical" evidence="4">
    <location>
        <begin position="219"/>
        <end position="241"/>
    </location>
</feature>
<keyword evidence="3 4" id="KW-0472">Membrane</keyword>
<comment type="function">
    <text evidence="4">Acts as a Mg(2+) transporter. Can also transport other divalent cations such as Fe(2+), Sr(2+), Ba(2+), Mn(2+) and Co(2+) but to a much less extent than Mg(2+).</text>
</comment>
<comment type="caution">
    <text evidence="4">Lacks conserved residue(s) required for the propagation of feature annotation.</text>
</comment>
<feature type="transmembrane region" description="Helical" evidence="4">
    <location>
        <begin position="85"/>
        <end position="105"/>
    </location>
</feature>
<feature type="transmembrane region" description="Helical" evidence="4">
    <location>
        <begin position="7"/>
        <end position="27"/>
    </location>
</feature>
<keyword evidence="4" id="KW-0406">Ion transport</keyword>
<organism evidence="6 7">
    <name type="scientific">Linum tenue</name>
    <dbReference type="NCBI Taxonomy" id="586396"/>
    <lineage>
        <taxon>Eukaryota</taxon>
        <taxon>Viridiplantae</taxon>
        <taxon>Streptophyta</taxon>
        <taxon>Embryophyta</taxon>
        <taxon>Tracheophyta</taxon>
        <taxon>Spermatophyta</taxon>
        <taxon>Magnoliopsida</taxon>
        <taxon>eudicotyledons</taxon>
        <taxon>Gunneridae</taxon>
        <taxon>Pentapetalae</taxon>
        <taxon>rosids</taxon>
        <taxon>fabids</taxon>
        <taxon>Malpighiales</taxon>
        <taxon>Linaceae</taxon>
        <taxon>Linum</taxon>
    </lineage>
</organism>
<evidence type="ECO:0000256" key="5">
    <source>
        <dbReference type="SAM" id="MobiDB-lite"/>
    </source>
</evidence>
<proteinExistence type="inferred from homology"/>
<reference evidence="6" key="1">
    <citation type="submission" date="2022-08" db="EMBL/GenBank/DDBJ databases">
        <authorList>
            <person name="Gutierrez-Valencia J."/>
        </authorList>
    </citation>
    <scope>NUCLEOTIDE SEQUENCE</scope>
</reference>
<evidence type="ECO:0000256" key="1">
    <source>
        <dbReference type="ARBA" id="ARBA00022692"/>
    </source>
</evidence>